<protein>
    <submittedName>
        <fullName evidence="16">Paired box protein Pax-6-like</fullName>
    </submittedName>
</protein>
<evidence type="ECO:0000256" key="12">
    <source>
        <dbReference type="SAM" id="MobiDB-lite"/>
    </source>
</evidence>
<dbReference type="Proteomes" id="UP000694941">
    <property type="component" value="Unplaced"/>
</dbReference>
<dbReference type="PROSITE" id="PS00027">
    <property type="entry name" value="HOMEOBOX_1"/>
    <property type="match status" value="1"/>
</dbReference>
<dbReference type="InterPro" id="IPR009057">
    <property type="entry name" value="Homeodomain-like_sf"/>
</dbReference>
<dbReference type="SMART" id="SM00389">
    <property type="entry name" value="HOX"/>
    <property type="match status" value="1"/>
</dbReference>
<organism evidence="15 16">
    <name type="scientific">Limulus polyphemus</name>
    <name type="common">Atlantic horseshoe crab</name>
    <dbReference type="NCBI Taxonomy" id="6850"/>
    <lineage>
        <taxon>Eukaryota</taxon>
        <taxon>Metazoa</taxon>
        <taxon>Ecdysozoa</taxon>
        <taxon>Arthropoda</taxon>
        <taxon>Chelicerata</taxon>
        <taxon>Merostomata</taxon>
        <taxon>Xiphosura</taxon>
        <taxon>Limulidae</taxon>
        <taxon>Limulus</taxon>
    </lineage>
</organism>
<feature type="compositionally biased region" description="Polar residues" evidence="12">
    <location>
        <begin position="141"/>
        <end position="151"/>
    </location>
</feature>
<evidence type="ECO:0000256" key="9">
    <source>
        <dbReference type="ARBA" id="ARBA00023242"/>
    </source>
</evidence>
<dbReference type="Gene3D" id="1.10.10.60">
    <property type="entry name" value="Homeodomain-like"/>
    <property type="match status" value="1"/>
</dbReference>
<evidence type="ECO:0000256" key="3">
    <source>
        <dbReference type="ARBA" id="ARBA00022473"/>
    </source>
</evidence>
<reference evidence="16" key="1">
    <citation type="submission" date="2025-08" db="UniProtKB">
        <authorList>
            <consortium name="RefSeq"/>
        </authorList>
    </citation>
    <scope>IDENTIFICATION</scope>
    <source>
        <tissue evidence="16">Muscle</tissue>
    </source>
</reference>
<dbReference type="InterPro" id="IPR043565">
    <property type="entry name" value="PAX_fam"/>
</dbReference>
<keyword evidence="6 10" id="KW-0238">DNA-binding</keyword>
<dbReference type="GeneID" id="111085836"/>
<dbReference type="RefSeq" id="XP_022241926.1">
    <property type="nucleotide sequence ID" value="XM_022386218.1"/>
</dbReference>
<keyword evidence="5" id="KW-0805">Transcription regulation</keyword>
<dbReference type="Pfam" id="PF00046">
    <property type="entry name" value="Homeodomain"/>
    <property type="match status" value="1"/>
</dbReference>
<evidence type="ECO:0000256" key="4">
    <source>
        <dbReference type="ARBA" id="ARBA00022724"/>
    </source>
</evidence>
<dbReference type="InterPro" id="IPR001523">
    <property type="entry name" value="Paired_dom"/>
</dbReference>
<keyword evidence="4" id="KW-0563">Paired box</keyword>
<dbReference type="InterPro" id="IPR001356">
    <property type="entry name" value="HD"/>
</dbReference>
<feature type="domain" description="Homeobox" evidence="13">
    <location>
        <begin position="70"/>
        <end position="130"/>
    </location>
</feature>
<dbReference type="CDD" id="cd00086">
    <property type="entry name" value="homeodomain"/>
    <property type="match status" value="1"/>
</dbReference>
<keyword evidence="3" id="KW-0217">Developmental protein</keyword>
<evidence type="ECO:0000256" key="5">
    <source>
        <dbReference type="ARBA" id="ARBA00023015"/>
    </source>
</evidence>
<dbReference type="PANTHER" id="PTHR45636:SF50">
    <property type="entry name" value="EYEGONE, ISOFORM A-RELATED"/>
    <property type="match status" value="1"/>
</dbReference>
<name>A0ABM1SE71_LIMPO</name>
<dbReference type="InterPro" id="IPR017970">
    <property type="entry name" value="Homeobox_CS"/>
</dbReference>
<dbReference type="InterPro" id="IPR036388">
    <property type="entry name" value="WH-like_DNA-bd_sf"/>
</dbReference>
<evidence type="ECO:0000256" key="6">
    <source>
        <dbReference type="ARBA" id="ARBA00023125"/>
    </source>
</evidence>
<evidence type="ECO:0000256" key="1">
    <source>
        <dbReference type="ARBA" id="ARBA00004123"/>
    </source>
</evidence>
<evidence type="ECO:0000256" key="2">
    <source>
        <dbReference type="ARBA" id="ARBA00005733"/>
    </source>
</evidence>
<feature type="non-terminal residue" evidence="16">
    <location>
        <position position="1"/>
    </location>
</feature>
<evidence type="ECO:0000256" key="11">
    <source>
        <dbReference type="RuleBase" id="RU000682"/>
    </source>
</evidence>
<evidence type="ECO:0000259" key="13">
    <source>
        <dbReference type="PROSITE" id="PS50071"/>
    </source>
</evidence>
<evidence type="ECO:0000313" key="15">
    <source>
        <dbReference type="Proteomes" id="UP000694941"/>
    </source>
</evidence>
<dbReference type="PROSITE" id="PS51057">
    <property type="entry name" value="PAIRED_2"/>
    <property type="match status" value="1"/>
</dbReference>
<dbReference type="PROSITE" id="PS50071">
    <property type="entry name" value="HOMEOBOX_2"/>
    <property type="match status" value="1"/>
</dbReference>
<feature type="compositionally biased region" description="Polar residues" evidence="12">
    <location>
        <begin position="174"/>
        <end position="184"/>
    </location>
</feature>
<dbReference type="Gene3D" id="1.10.10.10">
    <property type="entry name" value="Winged helix-like DNA-binding domain superfamily/Winged helix DNA-binding domain"/>
    <property type="match status" value="1"/>
</dbReference>
<evidence type="ECO:0000256" key="7">
    <source>
        <dbReference type="ARBA" id="ARBA00023155"/>
    </source>
</evidence>
<keyword evidence="7 10" id="KW-0371">Homeobox</keyword>
<evidence type="ECO:0000259" key="14">
    <source>
        <dbReference type="PROSITE" id="PS51057"/>
    </source>
</evidence>
<feature type="domain" description="Paired" evidence="14">
    <location>
        <begin position="1"/>
        <end position="74"/>
    </location>
</feature>
<dbReference type="SUPFAM" id="SSF46689">
    <property type="entry name" value="Homeodomain-like"/>
    <property type="match status" value="2"/>
</dbReference>
<evidence type="ECO:0000313" key="16">
    <source>
        <dbReference type="RefSeq" id="XP_022241926.1"/>
    </source>
</evidence>
<comment type="similarity">
    <text evidence="2">Belongs to the paired homeobox family.</text>
</comment>
<gene>
    <name evidence="16" type="primary">LOC111085836</name>
</gene>
<keyword evidence="9 10" id="KW-0539">Nucleus</keyword>
<dbReference type="PANTHER" id="PTHR45636">
    <property type="entry name" value="PAIRED BOX PROTEIN PAX-6-RELATED-RELATED"/>
    <property type="match status" value="1"/>
</dbReference>
<keyword evidence="15" id="KW-1185">Reference proteome</keyword>
<evidence type="ECO:0000256" key="8">
    <source>
        <dbReference type="ARBA" id="ARBA00023163"/>
    </source>
</evidence>
<feature type="DNA-binding region" description="Homeobox" evidence="10">
    <location>
        <begin position="72"/>
        <end position="131"/>
    </location>
</feature>
<accession>A0ABM1SE71</accession>
<comment type="subcellular location">
    <subcellularLocation>
        <location evidence="1 10 11">Nucleus</location>
    </subcellularLocation>
</comment>
<sequence>YFLTEQFCERGSLRNRNSGGSKPKVATPDVVTKIEQYKMENSTIFAWEIRERLISEESDETLSIETRDRLSLRRNRTTFSVEQLEVLEEEFEKNHYPCVNTREDLAAKTSLTGARIQVWFSNRRAKWRRRQRMNKIKDSSSEQTPLSSFQLESKVPSYQGPKCNELPRMGGENSAFSPAVSSLQ</sequence>
<evidence type="ECO:0000256" key="10">
    <source>
        <dbReference type="PROSITE-ProRule" id="PRU00108"/>
    </source>
</evidence>
<dbReference type="Pfam" id="PF00292">
    <property type="entry name" value="PAX"/>
    <property type="match status" value="1"/>
</dbReference>
<keyword evidence="8" id="KW-0804">Transcription</keyword>
<proteinExistence type="inferred from homology"/>
<feature type="region of interest" description="Disordered" evidence="12">
    <location>
        <begin position="132"/>
        <end position="184"/>
    </location>
</feature>